<dbReference type="AlphaFoldDB" id="A0A376LL11"/>
<keyword evidence="4" id="KW-1003">Cell membrane</keyword>
<dbReference type="PANTHER" id="PTHR43848:SF2">
    <property type="entry name" value="PUTRESCINE TRANSPORT SYSTEM PERMEASE PROTEIN POTI"/>
    <property type="match status" value="1"/>
</dbReference>
<evidence type="ECO:0000256" key="7">
    <source>
        <dbReference type="ARBA" id="ARBA00023136"/>
    </source>
</evidence>
<dbReference type="PANTHER" id="PTHR43848">
    <property type="entry name" value="PUTRESCINE TRANSPORT SYSTEM PERMEASE PROTEIN POTI"/>
    <property type="match status" value="1"/>
</dbReference>
<protein>
    <submittedName>
        <fullName evidence="9">Putrescine ABC transporter membrane protein</fullName>
    </submittedName>
</protein>
<name>A0A376LL11_ECOLX</name>
<feature type="transmembrane region" description="Helical" evidence="8">
    <location>
        <begin position="36"/>
        <end position="57"/>
    </location>
</feature>
<accession>A0A376LL11</accession>
<sequence>MSLDDLVIASFVSGPGATTLPMLVFSSVRMGVNPEINALATLILGAVGIVGFIAWYLMARADKQRIRDIQRARRG</sequence>
<evidence type="ECO:0000256" key="8">
    <source>
        <dbReference type="SAM" id="Phobius"/>
    </source>
</evidence>
<evidence type="ECO:0000256" key="5">
    <source>
        <dbReference type="ARBA" id="ARBA00022692"/>
    </source>
</evidence>
<evidence type="ECO:0000256" key="3">
    <source>
        <dbReference type="ARBA" id="ARBA00022448"/>
    </source>
</evidence>
<keyword evidence="6 8" id="KW-1133">Transmembrane helix</keyword>
<organism evidence="9 10">
    <name type="scientific">Escherichia coli</name>
    <dbReference type="NCBI Taxonomy" id="562"/>
    <lineage>
        <taxon>Bacteria</taxon>
        <taxon>Pseudomonadati</taxon>
        <taxon>Pseudomonadota</taxon>
        <taxon>Gammaproteobacteria</taxon>
        <taxon>Enterobacterales</taxon>
        <taxon>Enterobacteriaceae</taxon>
        <taxon>Escherichia</taxon>
    </lineage>
</organism>
<evidence type="ECO:0000313" key="9">
    <source>
        <dbReference type="EMBL" id="STF44831.1"/>
    </source>
</evidence>
<dbReference type="InterPro" id="IPR051789">
    <property type="entry name" value="Bact_Polyamine_Transport"/>
</dbReference>
<dbReference type="SUPFAM" id="SSF161098">
    <property type="entry name" value="MetI-like"/>
    <property type="match status" value="1"/>
</dbReference>
<dbReference type="EMBL" id="UGAB01000002">
    <property type="protein sequence ID" value="STF44831.1"/>
    <property type="molecule type" value="Genomic_DNA"/>
</dbReference>
<evidence type="ECO:0000256" key="4">
    <source>
        <dbReference type="ARBA" id="ARBA00022475"/>
    </source>
</evidence>
<keyword evidence="7 8" id="KW-0472">Membrane</keyword>
<evidence type="ECO:0000313" key="10">
    <source>
        <dbReference type="Proteomes" id="UP000254877"/>
    </source>
</evidence>
<keyword evidence="3" id="KW-0813">Transport</keyword>
<comment type="similarity">
    <text evidence="2">Belongs to the binding-protein-dependent transport system permease family. CysTW subfamily.</text>
</comment>
<comment type="subcellular location">
    <subcellularLocation>
        <location evidence="1">Cell membrane</location>
        <topology evidence="1">Multi-pass membrane protein</topology>
    </subcellularLocation>
</comment>
<dbReference type="InterPro" id="IPR035906">
    <property type="entry name" value="MetI-like_sf"/>
</dbReference>
<evidence type="ECO:0000256" key="6">
    <source>
        <dbReference type="ARBA" id="ARBA00022989"/>
    </source>
</evidence>
<dbReference type="Proteomes" id="UP000254877">
    <property type="component" value="Unassembled WGS sequence"/>
</dbReference>
<dbReference type="GO" id="GO:0005886">
    <property type="term" value="C:plasma membrane"/>
    <property type="evidence" value="ECO:0007669"/>
    <property type="project" value="UniProtKB-SubCell"/>
</dbReference>
<gene>
    <name evidence="9" type="primary">potI_2</name>
    <name evidence="9" type="ORF">NCTC7928_05581</name>
</gene>
<reference evidence="9 10" key="1">
    <citation type="submission" date="2018-06" db="EMBL/GenBank/DDBJ databases">
        <authorList>
            <consortium name="Pathogen Informatics"/>
            <person name="Doyle S."/>
        </authorList>
    </citation>
    <scope>NUCLEOTIDE SEQUENCE [LARGE SCALE GENOMIC DNA]</scope>
    <source>
        <strain evidence="9 10">NCTC7928</strain>
    </source>
</reference>
<evidence type="ECO:0000256" key="2">
    <source>
        <dbReference type="ARBA" id="ARBA00007069"/>
    </source>
</evidence>
<evidence type="ECO:0000256" key="1">
    <source>
        <dbReference type="ARBA" id="ARBA00004651"/>
    </source>
</evidence>
<proteinExistence type="inferred from homology"/>
<keyword evidence="5 8" id="KW-0812">Transmembrane</keyword>